<sequence length="194" mass="21466">MRIAVDMDEVIADTLAGKREAIRRACGVEVVDAEMDGRKFKDVIPPEAAEALEEELRRGAIYGTFAVMPGAAEALRALHARHDLFIATAAMDYPMSLAHKFEWLRDHFPFLDVQNFVFCGDKSVIAADLLIDDSLRHFARFAGRGILFDAPHNRLSDWPFRLTGWTGDEDGDAVEAIERMARAPGPGAGRIAAR</sequence>
<keyword evidence="4" id="KW-1185">Reference proteome</keyword>
<feature type="active site" description="Proton donor" evidence="2">
    <location>
        <position position="8"/>
    </location>
</feature>
<dbReference type="STRING" id="1447782.SAMN05444417_0651"/>
<dbReference type="OrthoDB" id="278110at2"/>
<dbReference type="PANTHER" id="PTHR16504:SF4">
    <property type="entry name" value="5'(3')-DEOXYRIBONUCLEOTIDASE"/>
    <property type="match status" value="1"/>
</dbReference>
<comment type="similarity">
    <text evidence="1">Belongs to the 5'(3')-deoxyribonucleotidase family.</text>
</comment>
<organism evidence="3 4">
    <name type="scientific">Wenxinia saemankumensis</name>
    <dbReference type="NCBI Taxonomy" id="1447782"/>
    <lineage>
        <taxon>Bacteria</taxon>
        <taxon>Pseudomonadati</taxon>
        <taxon>Pseudomonadota</taxon>
        <taxon>Alphaproteobacteria</taxon>
        <taxon>Rhodobacterales</taxon>
        <taxon>Roseobacteraceae</taxon>
        <taxon>Wenxinia</taxon>
    </lineage>
</organism>
<dbReference type="Gene3D" id="3.40.50.1000">
    <property type="entry name" value="HAD superfamily/HAD-like"/>
    <property type="match status" value="1"/>
</dbReference>
<dbReference type="SUPFAM" id="SSF56784">
    <property type="entry name" value="HAD-like"/>
    <property type="match status" value="1"/>
</dbReference>
<dbReference type="SFLD" id="SFLDG01126">
    <property type="entry name" value="C1.2:_Nucleotidase_Like"/>
    <property type="match status" value="1"/>
</dbReference>
<proteinExistence type="inferred from homology"/>
<dbReference type="RefSeq" id="WP_073326352.1">
    <property type="nucleotide sequence ID" value="NZ_FQYO01000001.1"/>
</dbReference>
<accession>A0A1M6AVX6</accession>
<dbReference type="InterPro" id="IPR036412">
    <property type="entry name" value="HAD-like_sf"/>
</dbReference>
<name>A0A1M6AVX6_9RHOB</name>
<evidence type="ECO:0000313" key="3">
    <source>
        <dbReference type="EMBL" id="SHI40590.1"/>
    </source>
</evidence>
<dbReference type="Pfam" id="PF06941">
    <property type="entry name" value="NT5C"/>
    <property type="match status" value="1"/>
</dbReference>
<evidence type="ECO:0000256" key="2">
    <source>
        <dbReference type="PIRSR" id="PIRSR610708-1"/>
    </source>
</evidence>
<feature type="active site" description="Nucleophile" evidence="2">
    <location>
        <position position="6"/>
    </location>
</feature>
<reference evidence="3 4" key="1">
    <citation type="submission" date="2016-11" db="EMBL/GenBank/DDBJ databases">
        <authorList>
            <person name="Jaros S."/>
            <person name="Januszkiewicz K."/>
            <person name="Wedrychowicz H."/>
        </authorList>
    </citation>
    <scope>NUCLEOTIDE SEQUENCE [LARGE SCALE GENOMIC DNA]</scope>
    <source>
        <strain evidence="3 4">DSM 100565</strain>
    </source>
</reference>
<protein>
    <submittedName>
        <fullName evidence="3">5'(3')-deoxyribonucleotidase</fullName>
    </submittedName>
</protein>
<dbReference type="InterPro" id="IPR010708">
    <property type="entry name" value="5'(3')-deoxyribonucleotidase"/>
</dbReference>
<dbReference type="EMBL" id="FQYO01000001">
    <property type="protein sequence ID" value="SHI40590.1"/>
    <property type="molecule type" value="Genomic_DNA"/>
</dbReference>
<evidence type="ECO:0000256" key="1">
    <source>
        <dbReference type="ARBA" id="ARBA00009589"/>
    </source>
</evidence>
<gene>
    <name evidence="3" type="ORF">SAMN05444417_0651</name>
</gene>
<dbReference type="GO" id="GO:0008253">
    <property type="term" value="F:5'-nucleotidase activity"/>
    <property type="evidence" value="ECO:0007669"/>
    <property type="project" value="InterPro"/>
</dbReference>
<dbReference type="InterPro" id="IPR023214">
    <property type="entry name" value="HAD_sf"/>
</dbReference>
<dbReference type="AlphaFoldDB" id="A0A1M6AVX6"/>
<dbReference type="SFLD" id="SFLDS00003">
    <property type="entry name" value="Haloacid_Dehalogenase"/>
    <property type="match status" value="1"/>
</dbReference>
<dbReference type="Proteomes" id="UP000184292">
    <property type="component" value="Unassembled WGS sequence"/>
</dbReference>
<evidence type="ECO:0000313" key="4">
    <source>
        <dbReference type="Proteomes" id="UP000184292"/>
    </source>
</evidence>
<dbReference type="SFLD" id="SFLDG01146">
    <property type="entry name" value="C1.2.2"/>
    <property type="match status" value="1"/>
</dbReference>
<dbReference type="GO" id="GO:0009223">
    <property type="term" value="P:pyrimidine deoxyribonucleotide catabolic process"/>
    <property type="evidence" value="ECO:0007669"/>
    <property type="project" value="TreeGrafter"/>
</dbReference>
<dbReference type="PANTHER" id="PTHR16504">
    <property type="entry name" value="5'(3')-DEOXYRIBONUCLEOTIDASE"/>
    <property type="match status" value="1"/>
</dbReference>
<dbReference type="Gene3D" id="1.10.40.40">
    <property type="entry name" value="Deoxyribonucleotidase, domain 2"/>
    <property type="match status" value="1"/>
</dbReference>